<evidence type="ECO:0000256" key="1">
    <source>
        <dbReference type="ARBA" id="ARBA00010617"/>
    </source>
</evidence>
<evidence type="ECO:0000256" key="2">
    <source>
        <dbReference type="PIRSR" id="PIRSR602401-1"/>
    </source>
</evidence>
<dbReference type="Pfam" id="PF00067">
    <property type="entry name" value="p450"/>
    <property type="match status" value="1"/>
</dbReference>
<dbReference type="GO" id="GO:0004497">
    <property type="term" value="F:monooxygenase activity"/>
    <property type="evidence" value="ECO:0007669"/>
    <property type="project" value="InterPro"/>
</dbReference>
<comment type="cofactor">
    <cofactor evidence="2">
        <name>heme</name>
        <dbReference type="ChEBI" id="CHEBI:30413"/>
    </cofactor>
</comment>
<keyword evidence="5" id="KW-1185">Reference proteome</keyword>
<feature type="transmembrane region" description="Helical" evidence="3">
    <location>
        <begin position="23"/>
        <end position="43"/>
    </location>
</feature>
<evidence type="ECO:0000313" key="4">
    <source>
        <dbReference type="EMBL" id="KAK2169103.1"/>
    </source>
</evidence>
<dbReference type="Proteomes" id="UP001208570">
    <property type="component" value="Unassembled WGS sequence"/>
</dbReference>
<reference evidence="4" key="1">
    <citation type="journal article" date="2023" name="Mol. Biol. Evol.">
        <title>Third-Generation Sequencing Reveals the Adaptive Role of the Epigenome in Three Deep-Sea Polychaetes.</title>
        <authorList>
            <person name="Perez M."/>
            <person name="Aroh O."/>
            <person name="Sun Y."/>
            <person name="Lan Y."/>
            <person name="Juniper S.K."/>
            <person name="Young C.R."/>
            <person name="Angers B."/>
            <person name="Qian P.Y."/>
        </authorList>
    </citation>
    <scope>NUCLEOTIDE SEQUENCE</scope>
    <source>
        <strain evidence="4">P08H-3</strain>
    </source>
</reference>
<name>A0AAD9NHU1_9ANNE</name>
<dbReference type="GO" id="GO:0016705">
    <property type="term" value="F:oxidoreductase activity, acting on paired donors, with incorporation or reduction of molecular oxygen"/>
    <property type="evidence" value="ECO:0007669"/>
    <property type="project" value="InterPro"/>
</dbReference>
<evidence type="ECO:0008006" key="6">
    <source>
        <dbReference type="Google" id="ProtNLM"/>
    </source>
</evidence>
<dbReference type="PRINTS" id="PR00463">
    <property type="entry name" value="EP450I"/>
</dbReference>
<keyword evidence="2" id="KW-0349">Heme</keyword>
<keyword evidence="3" id="KW-0472">Membrane</keyword>
<dbReference type="GO" id="GO:0020037">
    <property type="term" value="F:heme binding"/>
    <property type="evidence" value="ECO:0007669"/>
    <property type="project" value="InterPro"/>
</dbReference>
<keyword evidence="3" id="KW-0812">Transmembrane</keyword>
<protein>
    <recommendedName>
        <fullName evidence="6">Cytochrome P450</fullName>
    </recommendedName>
</protein>
<dbReference type="InterPro" id="IPR001128">
    <property type="entry name" value="Cyt_P450"/>
</dbReference>
<proteinExistence type="inferred from homology"/>
<feature type="binding site" description="axial binding residue" evidence="2">
    <location>
        <position position="470"/>
    </location>
    <ligand>
        <name>heme</name>
        <dbReference type="ChEBI" id="CHEBI:30413"/>
    </ligand>
    <ligandPart>
        <name>Fe</name>
        <dbReference type="ChEBI" id="CHEBI:18248"/>
    </ligandPart>
</feature>
<evidence type="ECO:0000256" key="3">
    <source>
        <dbReference type="SAM" id="Phobius"/>
    </source>
</evidence>
<keyword evidence="2" id="KW-0479">Metal-binding</keyword>
<feature type="transmembrane region" description="Helical" evidence="3">
    <location>
        <begin position="482"/>
        <end position="502"/>
    </location>
</feature>
<dbReference type="InterPro" id="IPR002401">
    <property type="entry name" value="Cyt_P450_E_grp-I"/>
</dbReference>
<dbReference type="GO" id="GO:0005506">
    <property type="term" value="F:iron ion binding"/>
    <property type="evidence" value="ECO:0007669"/>
    <property type="project" value="InterPro"/>
</dbReference>
<dbReference type="InterPro" id="IPR050196">
    <property type="entry name" value="Cytochrome_P450_Monoox"/>
</dbReference>
<dbReference type="SUPFAM" id="SSF48264">
    <property type="entry name" value="Cytochrome P450"/>
    <property type="match status" value="1"/>
</dbReference>
<gene>
    <name evidence="4" type="ORF">LSH36_12g13076</name>
</gene>
<dbReference type="Gene3D" id="1.10.630.10">
    <property type="entry name" value="Cytochrome P450"/>
    <property type="match status" value="1"/>
</dbReference>
<keyword evidence="2" id="KW-0408">Iron</keyword>
<dbReference type="EMBL" id="JAODUP010000012">
    <property type="protein sequence ID" value="KAK2169103.1"/>
    <property type="molecule type" value="Genomic_DNA"/>
</dbReference>
<comment type="caution">
    <text evidence="4">The sequence shown here is derived from an EMBL/GenBank/DDBJ whole genome shotgun (WGS) entry which is preliminary data.</text>
</comment>
<dbReference type="PANTHER" id="PTHR24291:SF175">
    <property type="entry name" value="CYTOCHROME P450"/>
    <property type="match status" value="1"/>
</dbReference>
<dbReference type="AlphaFoldDB" id="A0AAD9NHU1"/>
<dbReference type="PANTHER" id="PTHR24291">
    <property type="entry name" value="CYTOCHROME P450 FAMILY 4"/>
    <property type="match status" value="1"/>
</dbReference>
<comment type="similarity">
    <text evidence="1">Belongs to the cytochrome P450 family.</text>
</comment>
<organism evidence="4 5">
    <name type="scientific">Paralvinella palmiformis</name>
    <dbReference type="NCBI Taxonomy" id="53620"/>
    <lineage>
        <taxon>Eukaryota</taxon>
        <taxon>Metazoa</taxon>
        <taxon>Spiralia</taxon>
        <taxon>Lophotrochozoa</taxon>
        <taxon>Annelida</taxon>
        <taxon>Polychaeta</taxon>
        <taxon>Sedentaria</taxon>
        <taxon>Canalipalpata</taxon>
        <taxon>Terebellida</taxon>
        <taxon>Terebelliformia</taxon>
        <taxon>Alvinellidae</taxon>
        <taxon>Paralvinella</taxon>
    </lineage>
</organism>
<evidence type="ECO:0000313" key="5">
    <source>
        <dbReference type="Proteomes" id="UP001208570"/>
    </source>
</evidence>
<dbReference type="InterPro" id="IPR036396">
    <property type="entry name" value="Cyt_P450_sf"/>
</dbReference>
<accession>A0AAD9NHU1</accession>
<keyword evidence="3" id="KW-1133">Transmembrane helix</keyword>
<sequence>MALLRLHDLKDSMLEMYHNTSSYFSWNTLALYGGVIGGTWIAYKAFIEPFLSPLRQIPGTTFNPFWGNMKEIMKGEAMEATIKMMKEHGTLCRYYFMFGRERLMVADPDIMKHILVTNCKNYIKPPSRLRLMRMIFGNGLVMSEGSIHASHKRFLSPSFNNNSIKKMISVFVKRSKKLVDEWTKQIEKDSSEQYAEIDAQATLSNTTLDIIGEIAFGYDFNSLENPDLEVTQAFQRILTGIGLSWRYALPFYHLLPFPDVKRFKSDVFQMHKAVQEVIQHKKNLLEQGADVQEVTNDVLGQMLLAQDEDGQGLTEKELQDEVITLMLAGFETTSTCLSWCLLLLAQNPAIQDKAREEVLRVLPSNINDITWNHIEELSYCSCVIKETLRLCPPLPLTLRQSLKNDYLGSKSTSQYFVPEHTIILLAIGPMMRRDDLFDSASEFIPERFLNREVDDGFYRFLPFLIGPRMCLGYKFANMEMRVVLALLLYNFVFKTVPGIHFLRQSRITMRPSPPLKLLVKKV</sequence>
<dbReference type="PRINTS" id="PR00385">
    <property type="entry name" value="P450"/>
</dbReference>